<feature type="transmembrane region" description="Helical" evidence="2">
    <location>
        <begin position="73"/>
        <end position="92"/>
    </location>
</feature>
<dbReference type="EMBL" id="BDDD01002516">
    <property type="protein sequence ID" value="GAV81911.1"/>
    <property type="molecule type" value="Genomic_DNA"/>
</dbReference>
<protein>
    <submittedName>
        <fullName evidence="3">Uncharacterized protein</fullName>
    </submittedName>
</protein>
<organism evidence="3 4">
    <name type="scientific">Cephalotus follicularis</name>
    <name type="common">Albany pitcher plant</name>
    <dbReference type="NCBI Taxonomy" id="3775"/>
    <lineage>
        <taxon>Eukaryota</taxon>
        <taxon>Viridiplantae</taxon>
        <taxon>Streptophyta</taxon>
        <taxon>Embryophyta</taxon>
        <taxon>Tracheophyta</taxon>
        <taxon>Spermatophyta</taxon>
        <taxon>Magnoliopsida</taxon>
        <taxon>eudicotyledons</taxon>
        <taxon>Gunneridae</taxon>
        <taxon>Pentapetalae</taxon>
        <taxon>rosids</taxon>
        <taxon>fabids</taxon>
        <taxon>Oxalidales</taxon>
        <taxon>Cephalotaceae</taxon>
        <taxon>Cephalotus</taxon>
    </lineage>
</organism>
<dbReference type="InParanoid" id="A0A1Q3CP79"/>
<dbReference type="GO" id="GO:0006506">
    <property type="term" value="P:GPI anchor biosynthetic process"/>
    <property type="evidence" value="ECO:0007669"/>
    <property type="project" value="InterPro"/>
</dbReference>
<gene>
    <name evidence="3" type="ORF">CFOL_v3_25364</name>
</gene>
<feature type="transmembrane region" description="Helical" evidence="2">
    <location>
        <begin position="43"/>
        <end position="61"/>
    </location>
</feature>
<keyword evidence="1 2" id="KW-0472">Membrane</keyword>
<evidence type="ECO:0000313" key="4">
    <source>
        <dbReference type="Proteomes" id="UP000187406"/>
    </source>
</evidence>
<dbReference type="InterPro" id="IPR033308">
    <property type="entry name" value="PGAP5/Cdc1/Ted1"/>
</dbReference>
<keyword evidence="2" id="KW-1133">Transmembrane helix</keyword>
<dbReference type="Proteomes" id="UP000187406">
    <property type="component" value="Unassembled WGS sequence"/>
</dbReference>
<dbReference type="GO" id="GO:0016020">
    <property type="term" value="C:membrane"/>
    <property type="evidence" value="ECO:0007669"/>
    <property type="project" value="GOC"/>
</dbReference>
<comment type="caution">
    <text evidence="3">The sequence shown here is derived from an EMBL/GenBank/DDBJ whole genome shotgun (WGS) entry which is preliminary data.</text>
</comment>
<dbReference type="AlphaFoldDB" id="A0A1Q3CP79"/>
<keyword evidence="4" id="KW-1185">Reference proteome</keyword>
<dbReference type="PANTHER" id="PTHR13315:SF4">
    <property type="entry name" value="METALLOPHOSPHOESTERASE, ISOFORM E"/>
    <property type="match status" value="1"/>
</dbReference>
<proteinExistence type="predicted"/>
<evidence type="ECO:0000256" key="1">
    <source>
        <dbReference type="ARBA" id="ARBA00023136"/>
    </source>
</evidence>
<keyword evidence="2" id="KW-0812">Transmembrane</keyword>
<dbReference type="STRING" id="3775.A0A1Q3CP79"/>
<dbReference type="OrthoDB" id="5977743at2759"/>
<feature type="non-terminal residue" evidence="3">
    <location>
        <position position="1"/>
    </location>
</feature>
<reference evidence="4" key="1">
    <citation type="submission" date="2016-04" db="EMBL/GenBank/DDBJ databases">
        <title>Cephalotus genome sequencing.</title>
        <authorList>
            <person name="Fukushima K."/>
            <person name="Hasebe M."/>
            <person name="Fang X."/>
        </authorList>
    </citation>
    <scope>NUCLEOTIDE SEQUENCE [LARGE SCALE GENOMIC DNA]</scope>
    <source>
        <strain evidence="4">cv. St1</strain>
    </source>
</reference>
<feature type="non-terminal residue" evidence="3">
    <location>
        <position position="147"/>
    </location>
</feature>
<dbReference type="GO" id="GO:0005783">
    <property type="term" value="C:endoplasmic reticulum"/>
    <property type="evidence" value="ECO:0007669"/>
    <property type="project" value="TreeGrafter"/>
</dbReference>
<dbReference type="PANTHER" id="PTHR13315">
    <property type="entry name" value="METALLO PHOSPHOESTERASE RELATED"/>
    <property type="match status" value="1"/>
</dbReference>
<evidence type="ECO:0000313" key="3">
    <source>
        <dbReference type="EMBL" id="GAV81911.1"/>
    </source>
</evidence>
<name>A0A1Q3CP79_CEPFO</name>
<accession>A0A1Q3CP79</accession>
<evidence type="ECO:0000256" key="2">
    <source>
        <dbReference type="SAM" id="Phobius"/>
    </source>
</evidence>
<sequence length="147" mass="16982">DNNVQHTLGMISWRQGNLYPSFMLLSASNSNSLNIQSAVFPQLCFLPMQTHIYLWYLMLFFSDPFYSHFANKWFLTSGTCILHLCGVLLGHIKHLISHFFRSGRKEKDEDENCESEIIWDAEGTMHLVKKIVNSPDTLSSNRGLIER</sequence>